<name>A0A815WAY9_ADIRI</name>
<dbReference type="InterPro" id="IPR011992">
    <property type="entry name" value="EF-hand-dom_pair"/>
</dbReference>
<reference evidence="2" key="1">
    <citation type="submission" date="2021-02" db="EMBL/GenBank/DDBJ databases">
        <authorList>
            <person name="Nowell W R."/>
        </authorList>
    </citation>
    <scope>NUCLEOTIDE SEQUENCE</scope>
</reference>
<keyword evidence="3" id="KW-1185">Reference proteome</keyword>
<dbReference type="EMBL" id="CAJNOR010005003">
    <property type="protein sequence ID" value="CAF1539709.1"/>
    <property type="molecule type" value="Genomic_DNA"/>
</dbReference>
<sequence length="97" mass="11290">MRPESFKRFGECCVYRVTSPMESPYYFLERGKIDVSGDKCISYDEIKKFMDKITKLDATARGEDVSEVDLKKITSDIFSEYGVNEYEKLSKEQFIEG</sequence>
<evidence type="ECO:0008006" key="4">
    <source>
        <dbReference type="Google" id="ProtNLM"/>
    </source>
</evidence>
<dbReference type="PROSITE" id="PS00018">
    <property type="entry name" value="EF_HAND_1"/>
    <property type="match status" value="1"/>
</dbReference>
<dbReference type="SUPFAM" id="SSF47473">
    <property type="entry name" value="EF-hand"/>
    <property type="match status" value="1"/>
</dbReference>
<evidence type="ECO:0000313" key="3">
    <source>
        <dbReference type="Proteomes" id="UP000663828"/>
    </source>
</evidence>
<gene>
    <name evidence="2" type="ORF">XAT740_LOCUS42087</name>
</gene>
<organism evidence="2 3">
    <name type="scientific">Adineta ricciae</name>
    <name type="common">Rotifer</name>
    <dbReference type="NCBI Taxonomy" id="249248"/>
    <lineage>
        <taxon>Eukaryota</taxon>
        <taxon>Metazoa</taxon>
        <taxon>Spiralia</taxon>
        <taxon>Gnathifera</taxon>
        <taxon>Rotifera</taxon>
        <taxon>Eurotatoria</taxon>
        <taxon>Bdelloidea</taxon>
        <taxon>Adinetida</taxon>
        <taxon>Adinetidae</taxon>
        <taxon>Adineta</taxon>
    </lineage>
</organism>
<keyword evidence="1" id="KW-0106">Calcium</keyword>
<proteinExistence type="predicted"/>
<accession>A0A815WAY9</accession>
<evidence type="ECO:0000256" key="1">
    <source>
        <dbReference type="ARBA" id="ARBA00022837"/>
    </source>
</evidence>
<evidence type="ECO:0000313" key="2">
    <source>
        <dbReference type="EMBL" id="CAF1539709.1"/>
    </source>
</evidence>
<dbReference type="AlphaFoldDB" id="A0A815WAY9"/>
<dbReference type="Gene3D" id="1.10.238.10">
    <property type="entry name" value="EF-hand"/>
    <property type="match status" value="1"/>
</dbReference>
<protein>
    <recommendedName>
        <fullName evidence="4">EF-hand domain-containing protein</fullName>
    </recommendedName>
</protein>
<dbReference type="Proteomes" id="UP000663828">
    <property type="component" value="Unassembled WGS sequence"/>
</dbReference>
<comment type="caution">
    <text evidence="2">The sequence shown here is derived from an EMBL/GenBank/DDBJ whole genome shotgun (WGS) entry which is preliminary data.</text>
</comment>
<dbReference type="InterPro" id="IPR018247">
    <property type="entry name" value="EF_Hand_1_Ca_BS"/>
</dbReference>